<dbReference type="EMBL" id="FOND01000004">
    <property type="protein sequence ID" value="SFE57052.1"/>
    <property type="molecule type" value="Genomic_DNA"/>
</dbReference>
<dbReference type="Pfam" id="PF02653">
    <property type="entry name" value="BPD_transp_2"/>
    <property type="match status" value="1"/>
</dbReference>
<evidence type="ECO:0000313" key="7">
    <source>
        <dbReference type="EMBL" id="SFE57052.1"/>
    </source>
</evidence>
<dbReference type="CDD" id="cd06580">
    <property type="entry name" value="TM_PBP1_transp_TpRbsC_like"/>
    <property type="match status" value="1"/>
</dbReference>
<proteinExistence type="predicted"/>
<keyword evidence="5 6" id="KW-0472">Membrane</keyword>
<reference evidence="8" key="1">
    <citation type="submission" date="2016-10" db="EMBL/GenBank/DDBJ databases">
        <authorList>
            <person name="Varghese N."/>
            <person name="Submissions S."/>
        </authorList>
    </citation>
    <scope>NUCLEOTIDE SEQUENCE [LARGE SCALE GENOMIC DNA]</scope>
    <source>
        <strain evidence="8">DSM 46838</strain>
    </source>
</reference>
<evidence type="ECO:0000256" key="2">
    <source>
        <dbReference type="ARBA" id="ARBA00022475"/>
    </source>
</evidence>
<dbReference type="PANTHER" id="PTHR47089:SF1">
    <property type="entry name" value="GUANOSINE ABC TRANSPORTER PERMEASE PROTEIN NUPP"/>
    <property type="match status" value="1"/>
</dbReference>
<feature type="transmembrane region" description="Helical" evidence="6">
    <location>
        <begin position="74"/>
        <end position="92"/>
    </location>
</feature>
<feature type="transmembrane region" description="Helical" evidence="6">
    <location>
        <begin position="289"/>
        <end position="316"/>
    </location>
</feature>
<accession>A0A1I2BLG8</accession>
<dbReference type="GO" id="GO:0005886">
    <property type="term" value="C:plasma membrane"/>
    <property type="evidence" value="ECO:0007669"/>
    <property type="project" value="UniProtKB-SubCell"/>
</dbReference>
<comment type="subcellular location">
    <subcellularLocation>
        <location evidence="1">Cell membrane</location>
        <topology evidence="1">Multi-pass membrane protein</topology>
    </subcellularLocation>
</comment>
<dbReference type="PANTHER" id="PTHR47089">
    <property type="entry name" value="ABC TRANSPORTER, PERMEASE PROTEIN"/>
    <property type="match status" value="1"/>
</dbReference>
<keyword evidence="2" id="KW-1003">Cell membrane</keyword>
<dbReference type="OrthoDB" id="45037at2"/>
<evidence type="ECO:0000313" key="8">
    <source>
        <dbReference type="Proteomes" id="UP000198589"/>
    </source>
</evidence>
<dbReference type="AlphaFoldDB" id="A0A1I2BLG8"/>
<dbReference type="STRING" id="1798228.SAMN05216574_104201"/>
<feature type="transmembrane region" description="Helical" evidence="6">
    <location>
        <begin position="211"/>
        <end position="234"/>
    </location>
</feature>
<feature type="transmembrane region" description="Helical" evidence="6">
    <location>
        <begin position="104"/>
        <end position="121"/>
    </location>
</feature>
<feature type="transmembrane region" description="Helical" evidence="6">
    <location>
        <begin position="254"/>
        <end position="277"/>
    </location>
</feature>
<keyword evidence="8" id="KW-1185">Reference proteome</keyword>
<evidence type="ECO:0000256" key="6">
    <source>
        <dbReference type="SAM" id="Phobius"/>
    </source>
</evidence>
<organism evidence="7 8">
    <name type="scientific">Blastococcus tunisiensis</name>
    <dbReference type="NCBI Taxonomy" id="1798228"/>
    <lineage>
        <taxon>Bacteria</taxon>
        <taxon>Bacillati</taxon>
        <taxon>Actinomycetota</taxon>
        <taxon>Actinomycetes</taxon>
        <taxon>Geodermatophilales</taxon>
        <taxon>Geodermatophilaceae</taxon>
        <taxon>Blastococcus</taxon>
    </lineage>
</organism>
<keyword evidence="3 6" id="KW-0812">Transmembrane</keyword>
<evidence type="ECO:0000256" key="1">
    <source>
        <dbReference type="ARBA" id="ARBA00004651"/>
    </source>
</evidence>
<feature type="transmembrane region" description="Helical" evidence="6">
    <location>
        <begin position="336"/>
        <end position="357"/>
    </location>
</feature>
<dbReference type="RefSeq" id="WP_092196093.1">
    <property type="nucleotide sequence ID" value="NZ_FOND01000004.1"/>
</dbReference>
<name>A0A1I2BLG8_9ACTN</name>
<dbReference type="GO" id="GO:0022857">
    <property type="term" value="F:transmembrane transporter activity"/>
    <property type="evidence" value="ECO:0007669"/>
    <property type="project" value="InterPro"/>
</dbReference>
<evidence type="ECO:0000256" key="5">
    <source>
        <dbReference type="ARBA" id="ARBA00023136"/>
    </source>
</evidence>
<feature type="transmembrane region" description="Helical" evidence="6">
    <location>
        <begin position="127"/>
        <end position="149"/>
    </location>
</feature>
<feature type="transmembrane region" description="Helical" evidence="6">
    <location>
        <begin position="27"/>
        <end position="50"/>
    </location>
</feature>
<dbReference type="Proteomes" id="UP000198589">
    <property type="component" value="Unassembled WGS sequence"/>
</dbReference>
<sequence>MTTPVLTEPDAVAPAAPSLTARLLRGLLPYVLALVAAFLVSGVVIAALGYDVVGAFRTILTTSFRTGFGFTETLTKWVPLTLLALGFTIPLAVNRFNIGGEGQLLVGATAAAGVGIVYAELPMVALMPLLILAGVLAGVVWAGIAAFLMGRFGVNEILSTVLLNFVSFQVLDYAATEIWSDPAAGVAATQRVGEGAVLPDIGGPPGVHAGILLAGLVALATILVTRGTAAGFELRASGTNPRAAGINGIRVEKVAVVALIVGGALGGLAGALEVAGVHGRALEGMQSNFLLLGIIIGLIARGSALWVPVVAFGIAILEVGASSMQRTVGVPAEMVLIIEALILIFLLLSDVIAARLARRAA</sequence>
<gene>
    <name evidence="7" type="ORF">SAMN05216574_104201</name>
</gene>
<evidence type="ECO:0000256" key="3">
    <source>
        <dbReference type="ARBA" id="ARBA00022692"/>
    </source>
</evidence>
<dbReference type="InterPro" id="IPR001851">
    <property type="entry name" value="ABC_transp_permease"/>
</dbReference>
<keyword evidence="4 6" id="KW-1133">Transmembrane helix</keyword>
<evidence type="ECO:0000256" key="4">
    <source>
        <dbReference type="ARBA" id="ARBA00022989"/>
    </source>
</evidence>
<protein>
    <submittedName>
        <fullName evidence="7">Nucleoside ABC transporter membrane protein</fullName>
    </submittedName>
</protein>